<gene>
    <name evidence="1" type="ORF">DI616_15665</name>
</gene>
<evidence type="ECO:0000313" key="1">
    <source>
        <dbReference type="EMBL" id="TKW65163.1"/>
    </source>
</evidence>
<dbReference type="Pfam" id="PF20788">
    <property type="entry name" value="YuA_Gp49"/>
    <property type="match status" value="1"/>
</dbReference>
<protein>
    <submittedName>
        <fullName evidence="1">Uncharacterized protein</fullName>
    </submittedName>
</protein>
<dbReference type="AlphaFoldDB" id="A0A533I285"/>
<comment type="caution">
    <text evidence="1">The sequence shown here is derived from an EMBL/GenBank/DDBJ whole genome shotgun (WGS) entry which is preliminary data.</text>
</comment>
<evidence type="ECO:0000313" key="2">
    <source>
        <dbReference type="Proteomes" id="UP000315344"/>
    </source>
</evidence>
<sequence>MKFGYTIDGQECVIDVYHYRPYCPMVITGTGFGDAIPPEDEEFEFSVLDLHGLPWHELSDKLDTAEISRIKAFYKKLRGLKC</sequence>
<dbReference type="EMBL" id="VAFL01000015">
    <property type="protein sequence ID" value="TKW65163.1"/>
    <property type="molecule type" value="Genomic_DNA"/>
</dbReference>
<dbReference type="Proteomes" id="UP000315344">
    <property type="component" value="Unassembled WGS sequence"/>
</dbReference>
<accession>A0A533I285</accession>
<dbReference type="InterPro" id="IPR048374">
    <property type="entry name" value="YuA_Gp49-like"/>
</dbReference>
<organism evidence="1 2">
    <name type="scientific">Paracoccus denitrificans</name>
    <dbReference type="NCBI Taxonomy" id="266"/>
    <lineage>
        <taxon>Bacteria</taxon>
        <taxon>Pseudomonadati</taxon>
        <taxon>Pseudomonadota</taxon>
        <taxon>Alphaproteobacteria</taxon>
        <taxon>Rhodobacterales</taxon>
        <taxon>Paracoccaceae</taxon>
        <taxon>Paracoccus</taxon>
    </lineage>
</organism>
<name>A0A533I285_PARDE</name>
<dbReference type="Gene3D" id="3.30.300.260">
    <property type="match status" value="1"/>
</dbReference>
<reference evidence="1 2" key="1">
    <citation type="journal article" date="2017" name="Nat. Commun.">
        <title>In situ click chemistry generation of cyclooxygenase-2 inhibitors.</title>
        <authorList>
            <person name="Bhardwaj A."/>
            <person name="Kaur J."/>
            <person name="Wuest M."/>
            <person name="Wuest F."/>
        </authorList>
    </citation>
    <scope>NUCLEOTIDE SEQUENCE [LARGE SCALE GENOMIC DNA]</scope>
    <source>
        <strain evidence="1">S2_012_000_R3_94</strain>
    </source>
</reference>
<proteinExistence type="predicted"/>